<dbReference type="Pfam" id="PF02463">
    <property type="entry name" value="SMC_N"/>
    <property type="match status" value="1"/>
</dbReference>
<dbReference type="RefSeq" id="WP_211333729.1">
    <property type="nucleotide sequence ID" value="NZ_RKHR01000006.1"/>
</dbReference>
<dbReference type="GO" id="GO:0003697">
    <property type="term" value="F:single-stranded DNA binding"/>
    <property type="evidence" value="ECO:0007669"/>
    <property type="project" value="UniProtKB-UniRule"/>
</dbReference>
<gene>
    <name evidence="9" type="primary">recF</name>
    <name evidence="11" type="ORF">EDC56_3265</name>
</gene>
<protein>
    <recommendedName>
        <fullName evidence="3 9">DNA replication and repair protein RecF</fullName>
    </recommendedName>
</protein>
<keyword evidence="7 9" id="KW-0067">ATP-binding</keyword>
<comment type="subcellular location">
    <subcellularLocation>
        <location evidence="1 9">Cytoplasm</location>
    </subcellularLocation>
</comment>
<evidence type="ECO:0000313" key="11">
    <source>
        <dbReference type="EMBL" id="ROR99025.1"/>
    </source>
</evidence>
<dbReference type="InterPro" id="IPR027417">
    <property type="entry name" value="P-loop_NTPase"/>
</dbReference>
<dbReference type="PANTHER" id="PTHR32182:SF0">
    <property type="entry name" value="DNA REPLICATION AND REPAIR PROTEIN RECF"/>
    <property type="match status" value="1"/>
</dbReference>
<dbReference type="InterPro" id="IPR018078">
    <property type="entry name" value="DNA-binding_RecF_CS"/>
</dbReference>
<dbReference type="InterPro" id="IPR001238">
    <property type="entry name" value="DNA-binding_RecF"/>
</dbReference>
<dbReference type="EMBL" id="RKHR01000006">
    <property type="protein sequence ID" value="ROR99025.1"/>
    <property type="molecule type" value="Genomic_DNA"/>
</dbReference>
<evidence type="ECO:0000256" key="2">
    <source>
        <dbReference type="ARBA" id="ARBA00008016"/>
    </source>
</evidence>
<evidence type="ECO:0000256" key="8">
    <source>
        <dbReference type="ARBA" id="ARBA00023125"/>
    </source>
</evidence>
<keyword evidence="8 9" id="KW-0238">DNA-binding</keyword>
<dbReference type="HAMAP" id="MF_00365">
    <property type="entry name" value="RecF"/>
    <property type="match status" value="1"/>
</dbReference>
<evidence type="ECO:0000256" key="9">
    <source>
        <dbReference type="HAMAP-Rule" id="MF_00365"/>
    </source>
</evidence>
<dbReference type="Gene3D" id="1.20.1050.90">
    <property type="entry name" value="RecF/RecN/SMC, N-terminal domain"/>
    <property type="match status" value="1"/>
</dbReference>
<evidence type="ECO:0000256" key="6">
    <source>
        <dbReference type="ARBA" id="ARBA00022741"/>
    </source>
</evidence>
<organism evidence="11 12">
    <name type="scientific">Sinobacterium caligoides</name>
    <dbReference type="NCBI Taxonomy" id="933926"/>
    <lineage>
        <taxon>Bacteria</taxon>
        <taxon>Pseudomonadati</taxon>
        <taxon>Pseudomonadota</taxon>
        <taxon>Gammaproteobacteria</taxon>
        <taxon>Cellvibrionales</taxon>
        <taxon>Spongiibacteraceae</taxon>
        <taxon>Sinobacterium</taxon>
    </lineage>
</organism>
<proteinExistence type="inferred from homology"/>
<comment type="caution">
    <text evidence="11">The sequence shown here is derived from an EMBL/GenBank/DDBJ whole genome shotgun (WGS) entry which is preliminary data.</text>
</comment>
<feature type="binding site" evidence="9">
    <location>
        <begin position="29"/>
        <end position="36"/>
    </location>
    <ligand>
        <name>ATP</name>
        <dbReference type="ChEBI" id="CHEBI:30616"/>
    </ligand>
</feature>
<keyword evidence="6 9" id="KW-0547">Nucleotide-binding</keyword>
<keyword evidence="5 9" id="KW-0235">DNA replication</keyword>
<dbReference type="GO" id="GO:0006302">
    <property type="term" value="P:double-strand break repair"/>
    <property type="evidence" value="ECO:0007669"/>
    <property type="project" value="TreeGrafter"/>
</dbReference>
<dbReference type="InterPro" id="IPR042174">
    <property type="entry name" value="RecF_2"/>
</dbReference>
<reference evidence="11 12" key="1">
    <citation type="submission" date="2018-11" db="EMBL/GenBank/DDBJ databases">
        <title>Genomic Encyclopedia of Type Strains, Phase IV (KMG-IV): sequencing the most valuable type-strain genomes for metagenomic binning, comparative biology and taxonomic classification.</title>
        <authorList>
            <person name="Goeker M."/>
        </authorList>
    </citation>
    <scope>NUCLEOTIDE SEQUENCE [LARGE SCALE GENOMIC DNA]</scope>
    <source>
        <strain evidence="11 12">DSM 100316</strain>
    </source>
</reference>
<evidence type="ECO:0000256" key="1">
    <source>
        <dbReference type="ARBA" id="ARBA00004496"/>
    </source>
</evidence>
<dbReference type="PROSITE" id="PS00617">
    <property type="entry name" value="RECF_1"/>
    <property type="match status" value="1"/>
</dbReference>
<dbReference type="GO" id="GO:0009432">
    <property type="term" value="P:SOS response"/>
    <property type="evidence" value="ECO:0007669"/>
    <property type="project" value="UniProtKB-UniRule"/>
</dbReference>
<keyword evidence="9" id="KW-0742">SOS response</keyword>
<comment type="function">
    <text evidence="9">The RecF protein is involved in DNA metabolism; it is required for DNA replication and normal SOS inducibility. RecF binds preferentially to single-stranded, linear DNA. It also seems to bind ATP.</text>
</comment>
<evidence type="ECO:0000259" key="10">
    <source>
        <dbReference type="Pfam" id="PF02463"/>
    </source>
</evidence>
<dbReference type="PANTHER" id="PTHR32182">
    <property type="entry name" value="DNA REPLICATION AND REPAIR PROTEIN RECF"/>
    <property type="match status" value="1"/>
</dbReference>
<dbReference type="AlphaFoldDB" id="A0A3N2DGW2"/>
<name>A0A3N2DGW2_9GAMM</name>
<dbReference type="GO" id="GO:0006260">
    <property type="term" value="P:DNA replication"/>
    <property type="evidence" value="ECO:0007669"/>
    <property type="project" value="UniProtKB-UniRule"/>
</dbReference>
<comment type="similarity">
    <text evidence="2 9">Belongs to the RecF family.</text>
</comment>
<dbReference type="Proteomes" id="UP000275394">
    <property type="component" value="Unassembled WGS sequence"/>
</dbReference>
<dbReference type="Gene3D" id="3.40.50.300">
    <property type="entry name" value="P-loop containing nucleotide triphosphate hydrolases"/>
    <property type="match status" value="1"/>
</dbReference>
<dbReference type="GO" id="GO:0000731">
    <property type="term" value="P:DNA synthesis involved in DNA repair"/>
    <property type="evidence" value="ECO:0007669"/>
    <property type="project" value="TreeGrafter"/>
</dbReference>
<evidence type="ECO:0000256" key="4">
    <source>
        <dbReference type="ARBA" id="ARBA00022490"/>
    </source>
</evidence>
<evidence type="ECO:0000256" key="3">
    <source>
        <dbReference type="ARBA" id="ARBA00020170"/>
    </source>
</evidence>
<dbReference type="SUPFAM" id="SSF52540">
    <property type="entry name" value="P-loop containing nucleoside triphosphate hydrolases"/>
    <property type="match status" value="1"/>
</dbReference>
<dbReference type="GO" id="GO:0005737">
    <property type="term" value="C:cytoplasm"/>
    <property type="evidence" value="ECO:0007669"/>
    <property type="project" value="UniProtKB-SubCell"/>
</dbReference>
<evidence type="ECO:0000256" key="5">
    <source>
        <dbReference type="ARBA" id="ARBA00022705"/>
    </source>
</evidence>
<dbReference type="InterPro" id="IPR003395">
    <property type="entry name" value="RecF/RecN/SMC_N"/>
</dbReference>
<keyword evidence="9" id="KW-0227">DNA damage</keyword>
<accession>A0A3N2DGW2</accession>
<dbReference type="NCBIfam" id="TIGR00611">
    <property type="entry name" value="recf"/>
    <property type="match status" value="1"/>
</dbReference>
<keyword evidence="12" id="KW-1185">Reference proteome</keyword>
<dbReference type="GO" id="GO:0005524">
    <property type="term" value="F:ATP binding"/>
    <property type="evidence" value="ECO:0007669"/>
    <property type="project" value="UniProtKB-UniRule"/>
</dbReference>
<keyword evidence="9" id="KW-0234">DNA repair</keyword>
<evidence type="ECO:0000313" key="12">
    <source>
        <dbReference type="Proteomes" id="UP000275394"/>
    </source>
</evidence>
<feature type="domain" description="RecF/RecN/SMC N-terminal" evidence="10">
    <location>
        <begin position="3"/>
        <end position="356"/>
    </location>
</feature>
<keyword evidence="4 9" id="KW-0963">Cytoplasm</keyword>
<sequence>MFSKLSITRVRNIAEQVVMPLAQINIFYGENGSGKTSILEAIHMVSLARSFRHSQARPVISRGEQSLVVHAQLKDRGSLRSVGIQRSLRGEPLIRIDGESVRSVSALASLLPVLVLDAGAFLLLEGSSKVRRQFLDWGVFHVEQNFLNTWKSYQRCLKQRNSLLRSSGINSSQMAIWDVELVRYAQAIDEYRKRYFQGFEAVFGQVLAELTELDGLSLHYRRGWEEGKELGDVLTASLSRDLQLGYTQYGAQRADLKIRYRGVDAATLLSRGQQKIVAAALKIAQGLYYKQLLQRPCIFLVDDLPAEIDKRHRQTLCDLFLAQDAQVFMTCIDKASVMSCFQSNEELEVFHVEHGCVRQQPSDEGNIGESND</sequence>
<evidence type="ECO:0000256" key="7">
    <source>
        <dbReference type="ARBA" id="ARBA00022840"/>
    </source>
</evidence>